<sequence>MKSKTLLPFFPAIVAAEMGAGPGPYPNGTFYASANANPNATGSVFLEGLNMANPTNTLQPKLWTASINVTSVPNFPGSSNSSSTITNSVISLDARGNFISNSSSWDTCAIVMQSVAINATVKGQNDNGNCSATLGIECANAWTRAIARSRQVAATSRRDPGDGACGGMTFPDVPDECMGSLNSSLIATDINNSNVTARQALFYNADMPHNVSNHTPYEVAATRIWPILLVQSPRRDVFNGSGATSVGLSCLRATNFTPGSEEIGDVPGAGSRMGYSVWGLVGMMTMMAFAL</sequence>
<name>A0A1L7XWK0_9HELO</name>
<organism evidence="2 3">
    <name type="scientific">Phialocephala subalpina</name>
    <dbReference type="NCBI Taxonomy" id="576137"/>
    <lineage>
        <taxon>Eukaryota</taxon>
        <taxon>Fungi</taxon>
        <taxon>Dikarya</taxon>
        <taxon>Ascomycota</taxon>
        <taxon>Pezizomycotina</taxon>
        <taxon>Leotiomycetes</taxon>
        <taxon>Helotiales</taxon>
        <taxon>Mollisiaceae</taxon>
        <taxon>Phialocephala</taxon>
        <taxon>Phialocephala fortinii species complex</taxon>
    </lineage>
</organism>
<dbReference type="STRING" id="576137.A0A1L7XWK0"/>
<keyword evidence="1" id="KW-0732">Signal</keyword>
<dbReference type="EMBL" id="FJOG01000070">
    <property type="protein sequence ID" value="CZR69414.1"/>
    <property type="molecule type" value="Genomic_DNA"/>
</dbReference>
<accession>A0A1L7XWK0</accession>
<feature type="signal peptide" evidence="1">
    <location>
        <begin position="1"/>
        <end position="16"/>
    </location>
</feature>
<keyword evidence="3" id="KW-1185">Reference proteome</keyword>
<dbReference type="Proteomes" id="UP000184330">
    <property type="component" value="Unassembled WGS sequence"/>
</dbReference>
<dbReference type="AlphaFoldDB" id="A0A1L7XWK0"/>
<reference evidence="2 3" key="1">
    <citation type="submission" date="2016-03" db="EMBL/GenBank/DDBJ databases">
        <authorList>
            <person name="Ploux O."/>
        </authorList>
    </citation>
    <scope>NUCLEOTIDE SEQUENCE [LARGE SCALE GENOMIC DNA]</scope>
    <source>
        <strain evidence="2 3">UAMH 11012</strain>
    </source>
</reference>
<feature type="chain" id="PRO_5012950710" evidence="1">
    <location>
        <begin position="17"/>
        <end position="291"/>
    </location>
</feature>
<proteinExistence type="predicted"/>
<protein>
    <submittedName>
        <fullName evidence="2">Uncharacterized protein</fullName>
    </submittedName>
</protein>
<gene>
    <name evidence="2" type="ORF">PAC_19314</name>
</gene>
<evidence type="ECO:0000256" key="1">
    <source>
        <dbReference type="SAM" id="SignalP"/>
    </source>
</evidence>
<dbReference type="OrthoDB" id="4526039at2759"/>
<evidence type="ECO:0000313" key="2">
    <source>
        <dbReference type="EMBL" id="CZR69414.1"/>
    </source>
</evidence>
<evidence type="ECO:0000313" key="3">
    <source>
        <dbReference type="Proteomes" id="UP000184330"/>
    </source>
</evidence>